<dbReference type="GO" id="GO:0071222">
    <property type="term" value="P:cellular response to lipopolysaccharide"/>
    <property type="evidence" value="ECO:0007669"/>
    <property type="project" value="TreeGrafter"/>
</dbReference>
<accession>A0A5S8HV03</accession>
<dbReference type="PANTHER" id="PTHR11876:SF28">
    <property type="entry name" value="ALPHA-DEFENSIN 1"/>
    <property type="match status" value="1"/>
</dbReference>
<name>A0A5S8HV03_RABIT</name>
<keyword evidence="4" id="KW-0929">Antimicrobial</keyword>
<keyword evidence="6" id="KW-0211">Defensin</keyword>
<dbReference type="GO" id="GO:0050830">
    <property type="term" value="P:defense response to Gram-positive bacterium"/>
    <property type="evidence" value="ECO:0007669"/>
    <property type="project" value="TreeGrafter"/>
</dbReference>
<evidence type="ECO:0000256" key="2">
    <source>
        <dbReference type="ARBA" id="ARBA00006519"/>
    </source>
</evidence>
<reference evidence="10 11" key="1">
    <citation type="journal article" date="2011" name="Nature">
        <title>A high-resolution map of human evolutionary constraint using 29 mammals.</title>
        <authorList>
            <person name="Lindblad-Toh K."/>
            <person name="Garber M."/>
            <person name="Zuk O."/>
            <person name="Lin M.F."/>
            <person name="Parker B.J."/>
            <person name="Washietl S."/>
            <person name="Kheradpour P."/>
            <person name="Ernst J."/>
            <person name="Jordan G."/>
            <person name="Mauceli E."/>
            <person name="Ward L.D."/>
            <person name="Lowe C.B."/>
            <person name="Holloway A.K."/>
            <person name="Clamp M."/>
            <person name="Gnerre S."/>
            <person name="Alfoldi J."/>
            <person name="Beal K."/>
            <person name="Chang J."/>
            <person name="Clawson H."/>
            <person name="Cuff J."/>
            <person name="Di Palma F."/>
            <person name="Fitzgerald S."/>
            <person name="Flicek P."/>
            <person name="Guttman M."/>
            <person name="Hubisz M.J."/>
            <person name="Jaffe D.B."/>
            <person name="Jungreis I."/>
            <person name="Kent W.J."/>
            <person name="Kostka D."/>
            <person name="Lara M."/>
            <person name="Martins A.L."/>
            <person name="Massingham T."/>
            <person name="Moltke I."/>
            <person name="Raney B.J."/>
            <person name="Rasmussen M.D."/>
            <person name="Robinson J."/>
            <person name="Stark A."/>
            <person name="Vilella A.J."/>
            <person name="Wen J."/>
            <person name="Xie X."/>
            <person name="Zody M.C."/>
            <person name="Baldwin J."/>
            <person name="Bloom T."/>
            <person name="Chin C.W."/>
            <person name="Heiman D."/>
            <person name="Nicol R."/>
            <person name="Nusbaum C."/>
            <person name="Young S."/>
            <person name="Wilkinson J."/>
            <person name="Worley K.C."/>
            <person name="Kovar C.L."/>
            <person name="Muzny D.M."/>
            <person name="Gibbs R.A."/>
            <person name="Cree A."/>
            <person name="Dihn H.H."/>
            <person name="Fowler G."/>
            <person name="Jhangiani S."/>
            <person name="Joshi V."/>
            <person name="Lee S."/>
            <person name="Lewis L.R."/>
            <person name="Nazareth L.V."/>
            <person name="Okwuonu G."/>
            <person name="Santibanez J."/>
            <person name="Warren W.C."/>
            <person name="Mardis E.R."/>
            <person name="Weinstock G.M."/>
            <person name="Wilson R.K."/>
            <person name="Delehaunty K."/>
            <person name="Dooling D."/>
            <person name="Fronik C."/>
            <person name="Fulton L."/>
            <person name="Fulton B."/>
            <person name="Graves T."/>
            <person name="Minx P."/>
            <person name="Sodergren E."/>
            <person name="Birney E."/>
            <person name="Margulies E.H."/>
            <person name="Herrero J."/>
            <person name="Green E.D."/>
            <person name="Haussler D."/>
            <person name="Siepel A."/>
            <person name="Goldman N."/>
            <person name="Pollard K.S."/>
            <person name="Pedersen J.S."/>
            <person name="Lander E.S."/>
            <person name="Kellis M."/>
        </authorList>
    </citation>
    <scope>NUCLEOTIDE SEQUENCE [LARGE SCALE GENOMIC DNA]</scope>
    <source>
        <strain evidence="11">Thorbecke</strain>
    </source>
</reference>
<comment type="subcellular location">
    <subcellularLocation>
        <location evidence="1">Secreted</location>
    </subcellularLocation>
</comment>
<dbReference type="InterPro" id="IPR016327">
    <property type="entry name" value="Alpha-defensin"/>
</dbReference>
<keyword evidence="11" id="KW-1185">Reference proteome</keyword>
<reference evidence="10" key="2">
    <citation type="submission" date="2025-08" db="UniProtKB">
        <authorList>
            <consortium name="Ensembl"/>
        </authorList>
    </citation>
    <scope>IDENTIFICATION</scope>
    <source>
        <strain evidence="10">Thorbecke</strain>
    </source>
</reference>
<dbReference type="Pfam" id="PF00879">
    <property type="entry name" value="Defensin_propep"/>
    <property type="match status" value="1"/>
</dbReference>
<evidence type="ECO:0000256" key="8">
    <source>
        <dbReference type="SAM" id="SignalP"/>
    </source>
</evidence>
<evidence type="ECO:0000259" key="9">
    <source>
        <dbReference type="SMART" id="SM01418"/>
    </source>
</evidence>
<dbReference type="GO" id="GO:0050829">
    <property type="term" value="P:defense response to Gram-negative bacterium"/>
    <property type="evidence" value="ECO:0007669"/>
    <property type="project" value="TreeGrafter"/>
</dbReference>
<evidence type="ECO:0000256" key="7">
    <source>
        <dbReference type="ARBA" id="ARBA00023022"/>
    </source>
</evidence>
<dbReference type="GO" id="GO:0031012">
    <property type="term" value="C:extracellular matrix"/>
    <property type="evidence" value="ECO:0007669"/>
    <property type="project" value="TreeGrafter"/>
</dbReference>
<keyword evidence="5 8" id="KW-0732">Signal</keyword>
<organism evidence="10 11">
    <name type="scientific">Oryctolagus cuniculus</name>
    <name type="common">Rabbit</name>
    <dbReference type="NCBI Taxonomy" id="9986"/>
    <lineage>
        <taxon>Eukaryota</taxon>
        <taxon>Metazoa</taxon>
        <taxon>Chordata</taxon>
        <taxon>Craniata</taxon>
        <taxon>Vertebrata</taxon>
        <taxon>Euteleostomi</taxon>
        <taxon>Mammalia</taxon>
        <taxon>Eutheria</taxon>
        <taxon>Euarchontoglires</taxon>
        <taxon>Glires</taxon>
        <taxon>Lagomorpha</taxon>
        <taxon>Leporidae</taxon>
        <taxon>Oryctolagus</taxon>
    </lineage>
</organism>
<dbReference type="PIRSF" id="PIRSF001875">
    <property type="entry name" value="Alpha-defensin"/>
    <property type="match status" value="1"/>
</dbReference>
<sequence>MRTFILLTAIVLVALQAKAEPVPPSDEEIPDQEGTDVGGQVMAISFAEDETSALQNPVSLLRSQKMFCRCKKHCDPWMVIDGRCGLFNSKYVCCDNRPGHEE</sequence>
<evidence type="ECO:0000256" key="1">
    <source>
        <dbReference type="ARBA" id="ARBA00004613"/>
    </source>
</evidence>
<comment type="similarity">
    <text evidence="2">Belongs to the alpha-defensin family.</text>
</comment>
<dbReference type="PANTHER" id="PTHR11876">
    <property type="entry name" value="ALPHA-DEFENSIN 1"/>
    <property type="match status" value="1"/>
</dbReference>
<reference evidence="10" key="3">
    <citation type="submission" date="2025-09" db="UniProtKB">
        <authorList>
            <consortium name="Ensembl"/>
        </authorList>
    </citation>
    <scope>IDENTIFICATION</scope>
    <source>
        <strain evidence="10">Thorbecke</strain>
    </source>
</reference>
<keyword evidence="7" id="KW-0044">Antibiotic</keyword>
<dbReference type="GeneTree" id="ENSGT00940000153268"/>
<dbReference type="Pfam" id="PF17860">
    <property type="entry name" value="Defensin_RK-1"/>
    <property type="match status" value="1"/>
</dbReference>
<dbReference type="AlphaFoldDB" id="A0A5S8HV03"/>
<evidence type="ECO:0000313" key="11">
    <source>
        <dbReference type="Proteomes" id="UP000001811"/>
    </source>
</evidence>
<protein>
    <submittedName>
        <fullName evidence="10">Corticostatin-related peptide RK-1</fullName>
    </submittedName>
</protein>
<dbReference type="GO" id="GO:0019731">
    <property type="term" value="P:antibacterial humoral response"/>
    <property type="evidence" value="ECO:0007669"/>
    <property type="project" value="TreeGrafter"/>
</dbReference>
<keyword evidence="3" id="KW-0964">Secreted</keyword>
<evidence type="ECO:0000313" key="10">
    <source>
        <dbReference type="Ensembl" id="ENSOCUP00000016855.2"/>
    </source>
</evidence>
<proteinExistence type="inferred from homology"/>
<dbReference type="GO" id="GO:0061844">
    <property type="term" value="P:antimicrobial humoral immune response mediated by antimicrobial peptide"/>
    <property type="evidence" value="ECO:0007669"/>
    <property type="project" value="TreeGrafter"/>
</dbReference>
<dbReference type="SMR" id="A0A5S8HV03"/>
<feature type="chain" id="PRO_5025020377" evidence="8">
    <location>
        <begin position="20"/>
        <end position="102"/>
    </location>
</feature>
<dbReference type="GO" id="GO:0002227">
    <property type="term" value="P:innate immune response in mucosa"/>
    <property type="evidence" value="ECO:0007669"/>
    <property type="project" value="TreeGrafter"/>
</dbReference>
<evidence type="ECO:0000256" key="6">
    <source>
        <dbReference type="ARBA" id="ARBA00022940"/>
    </source>
</evidence>
<feature type="signal peptide" evidence="8">
    <location>
        <begin position="1"/>
        <end position="19"/>
    </location>
</feature>
<dbReference type="InParanoid" id="A0A5S8HV03"/>
<dbReference type="SUPFAM" id="SSF57392">
    <property type="entry name" value="Defensin-like"/>
    <property type="match status" value="1"/>
</dbReference>
<dbReference type="InterPro" id="IPR041002">
    <property type="entry name" value="Defensin_RK-1"/>
</dbReference>
<dbReference type="Proteomes" id="UP000001811">
    <property type="component" value="Unplaced"/>
</dbReference>
<evidence type="ECO:0000256" key="4">
    <source>
        <dbReference type="ARBA" id="ARBA00022529"/>
    </source>
</evidence>
<dbReference type="GO" id="GO:0005615">
    <property type="term" value="C:extracellular space"/>
    <property type="evidence" value="ECO:0007669"/>
    <property type="project" value="InterPro"/>
</dbReference>
<evidence type="ECO:0000256" key="5">
    <source>
        <dbReference type="ARBA" id="ARBA00022729"/>
    </source>
</evidence>
<feature type="domain" description="Alpha-defensin N-terminal" evidence="9">
    <location>
        <begin position="1"/>
        <end position="51"/>
    </location>
</feature>
<dbReference type="FunCoup" id="A0A5S8HV03">
    <property type="interactions" value="13"/>
</dbReference>
<evidence type="ECO:0000256" key="3">
    <source>
        <dbReference type="ARBA" id="ARBA00022525"/>
    </source>
</evidence>
<dbReference type="SMART" id="SM01418">
    <property type="entry name" value="Defensin_propep"/>
    <property type="match status" value="1"/>
</dbReference>
<dbReference type="Ensembl" id="ENSOCUT00000029827.2">
    <property type="protein sequence ID" value="ENSOCUP00000016855.2"/>
    <property type="gene ID" value="ENSOCUG00000021805.2"/>
</dbReference>
<dbReference type="GO" id="GO:0051673">
    <property type="term" value="P:disruption of plasma membrane integrity in another organism"/>
    <property type="evidence" value="ECO:0007669"/>
    <property type="project" value="TreeGrafter"/>
</dbReference>
<dbReference type="InterPro" id="IPR002366">
    <property type="entry name" value="Alpha-defensin_N"/>
</dbReference>